<reference evidence="1 2" key="1">
    <citation type="submission" date="2018-11" db="EMBL/GenBank/DDBJ databases">
        <authorList>
            <consortium name="Pathogen Informatics"/>
        </authorList>
    </citation>
    <scope>NUCLEOTIDE SEQUENCE [LARGE SCALE GENOMIC DNA]</scope>
</reference>
<gene>
    <name evidence="1" type="ORF">SVUK_LOCUS9948</name>
</gene>
<keyword evidence="2" id="KW-1185">Reference proteome</keyword>
<protein>
    <submittedName>
        <fullName evidence="1">Uncharacterized protein</fullName>
    </submittedName>
</protein>
<dbReference type="EMBL" id="UYYB01094768">
    <property type="protein sequence ID" value="VDM74950.1"/>
    <property type="molecule type" value="Genomic_DNA"/>
</dbReference>
<dbReference type="AlphaFoldDB" id="A0A3P7IPB5"/>
<sequence length="168" mass="18601">MTWIVKMARNGSLSNGAERMQIYQKKDWLRYQYKKTEEGNLNRIELDQGNTEDTFRLLNTDGVERVLENRRWERATSLLRSRAQGEQLNRTDGLGALGPSPGLWLPSDEKAVPCSAIPVAVGQCPHGSSPSEGKTLDVSQGSRVGDVLQLVRDCPKWSGPGAVTAFMV</sequence>
<organism evidence="1 2">
    <name type="scientific">Strongylus vulgaris</name>
    <name type="common">Blood worm</name>
    <dbReference type="NCBI Taxonomy" id="40348"/>
    <lineage>
        <taxon>Eukaryota</taxon>
        <taxon>Metazoa</taxon>
        <taxon>Ecdysozoa</taxon>
        <taxon>Nematoda</taxon>
        <taxon>Chromadorea</taxon>
        <taxon>Rhabditida</taxon>
        <taxon>Rhabditina</taxon>
        <taxon>Rhabditomorpha</taxon>
        <taxon>Strongyloidea</taxon>
        <taxon>Strongylidae</taxon>
        <taxon>Strongylus</taxon>
    </lineage>
</organism>
<dbReference type="Proteomes" id="UP000270094">
    <property type="component" value="Unassembled WGS sequence"/>
</dbReference>
<proteinExistence type="predicted"/>
<accession>A0A3P7IPB5</accession>
<evidence type="ECO:0000313" key="1">
    <source>
        <dbReference type="EMBL" id="VDM74950.1"/>
    </source>
</evidence>
<name>A0A3P7IPB5_STRVU</name>
<evidence type="ECO:0000313" key="2">
    <source>
        <dbReference type="Proteomes" id="UP000270094"/>
    </source>
</evidence>